<dbReference type="AlphaFoldDB" id="A0A1N7LHR3"/>
<gene>
    <name evidence="5" type="ORF">SAMN05421795_10364</name>
</gene>
<dbReference type="SUPFAM" id="SSF46894">
    <property type="entry name" value="C-terminal effector domain of the bipartite response regulators"/>
    <property type="match status" value="1"/>
</dbReference>
<dbReference type="GO" id="GO:0006355">
    <property type="term" value="P:regulation of DNA-templated transcription"/>
    <property type="evidence" value="ECO:0007669"/>
    <property type="project" value="InterPro"/>
</dbReference>
<dbReference type="EMBL" id="FTOM01000003">
    <property type="protein sequence ID" value="SIS73378.1"/>
    <property type="molecule type" value="Genomic_DNA"/>
</dbReference>
<evidence type="ECO:0000256" key="1">
    <source>
        <dbReference type="ARBA" id="ARBA00023015"/>
    </source>
</evidence>
<dbReference type="Gene3D" id="1.10.10.10">
    <property type="entry name" value="Winged helix-like DNA-binding domain superfamily/Winged helix DNA-binding domain"/>
    <property type="match status" value="1"/>
</dbReference>
<dbReference type="InterPro" id="IPR016032">
    <property type="entry name" value="Sig_transdc_resp-reg_C-effctor"/>
</dbReference>
<dbReference type="CDD" id="cd06170">
    <property type="entry name" value="LuxR_C_like"/>
    <property type="match status" value="1"/>
</dbReference>
<dbReference type="InterPro" id="IPR036693">
    <property type="entry name" value="TF_LuxR_autoind-bd_dom_sf"/>
</dbReference>
<keyword evidence="1" id="KW-0805">Transcription regulation</keyword>
<proteinExistence type="predicted"/>
<reference evidence="6" key="1">
    <citation type="submission" date="2017-01" db="EMBL/GenBank/DDBJ databases">
        <authorList>
            <person name="Varghese N."/>
            <person name="Submissions S."/>
        </authorList>
    </citation>
    <scope>NUCLEOTIDE SEQUENCE [LARGE SCALE GENOMIC DNA]</scope>
    <source>
        <strain evidence="6">DSM 18714</strain>
    </source>
</reference>
<sequence length="260" mass="28781">MLDHIEKLFQARSLDEVWALHTAKMKRFGFDRLLYGYVRFRSAIDTASLDDTLILSNHTNAYLEAFFGAGLYRHAPMVDWAVSNEGVRSWREVAEAAAQGKLSPMTMRVLEVNAAHGVVAGLSISFQAESPRSKAAIGLCAAPGLDQDAVDRIWARHGREILALNNLMHMRITALPFVCASRLLTPRQREVLEWVGDGKTAADIGEILNVSVATVEKHLRLAREVLGVETTAQAVLKASMQRQIFLVPDESEPQRGLPLP</sequence>
<dbReference type="SMART" id="SM00421">
    <property type="entry name" value="HTH_LUXR"/>
    <property type="match status" value="1"/>
</dbReference>
<keyword evidence="3" id="KW-0804">Transcription</keyword>
<evidence type="ECO:0000313" key="5">
    <source>
        <dbReference type="EMBL" id="SIS73378.1"/>
    </source>
</evidence>
<feature type="domain" description="HTH luxR-type" evidence="4">
    <location>
        <begin position="177"/>
        <end position="242"/>
    </location>
</feature>
<dbReference type="PROSITE" id="PS50043">
    <property type="entry name" value="HTH_LUXR_2"/>
    <property type="match status" value="1"/>
</dbReference>
<dbReference type="InterPro" id="IPR000792">
    <property type="entry name" value="Tscrpt_reg_LuxR_C"/>
</dbReference>
<dbReference type="GO" id="GO:0003677">
    <property type="term" value="F:DNA binding"/>
    <property type="evidence" value="ECO:0007669"/>
    <property type="project" value="UniProtKB-KW"/>
</dbReference>
<evidence type="ECO:0000313" key="6">
    <source>
        <dbReference type="Proteomes" id="UP000186098"/>
    </source>
</evidence>
<dbReference type="Pfam" id="PF00196">
    <property type="entry name" value="GerE"/>
    <property type="match status" value="1"/>
</dbReference>
<dbReference type="PANTHER" id="PTHR44688">
    <property type="entry name" value="DNA-BINDING TRANSCRIPTIONAL ACTIVATOR DEVR_DOSR"/>
    <property type="match status" value="1"/>
</dbReference>
<dbReference type="RefSeq" id="WP_179747538.1">
    <property type="nucleotide sequence ID" value="NZ_FTOM01000003.1"/>
</dbReference>
<dbReference type="Gene3D" id="3.30.450.80">
    <property type="entry name" value="Transcription factor LuxR-like, autoinducer-binding domain"/>
    <property type="match status" value="1"/>
</dbReference>
<evidence type="ECO:0000256" key="3">
    <source>
        <dbReference type="ARBA" id="ARBA00023163"/>
    </source>
</evidence>
<evidence type="ECO:0000256" key="2">
    <source>
        <dbReference type="ARBA" id="ARBA00023125"/>
    </source>
</evidence>
<dbReference type="Proteomes" id="UP000186098">
    <property type="component" value="Unassembled WGS sequence"/>
</dbReference>
<dbReference type="InterPro" id="IPR005143">
    <property type="entry name" value="TF_LuxR_autoind-bd_dom"/>
</dbReference>
<keyword evidence="6" id="KW-1185">Reference proteome</keyword>
<dbReference type="Pfam" id="PF03472">
    <property type="entry name" value="Autoind_bind"/>
    <property type="match status" value="1"/>
</dbReference>
<dbReference type="InterPro" id="IPR036388">
    <property type="entry name" value="WH-like_DNA-bd_sf"/>
</dbReference>
<organism evidence="5 6">
    <name type="scientific">Phaeovulum vinaykumarii</name>
    <dbReference type="NCBI Taxonomy" id="407234"/>
    <lineage>
        <taxon>Bacteria</taxon>
        <taxon>Pseudomonadati</taxon>
        <taxon>Pseudomonadota</taxon>
        <taxon>Alphaproteobacteria</taxon>
        <taxon>Rhodobacterales</taxon>
        <taxon>Paracoccaceae</taxon>
        <taxon>Phaeovulum</taxon>
    </lineage>
</organism>
<protein>
    <submittedName>
        <fullName evidence="5">LuxR family transcriptional regulator</fullName>
    </submittedName>
</protein>
<name>A0A1N7LHR3_9RHOB</name>
<accession>A0A1N7LHR3</accession>
<dbReference type="PANTHER" id="PTHR44688:SF16">
    <property type="entry name" value="DNA-BINDING TRANSCRIPTIONAL ACTIVATOR DEVR_DOSR"/>
    <property type="match status" value="1"/>
</dbReference>
<dbReference type="SUPFAM" id="SSF75516">
    <property type="entry name" value="Pheromone-binding domain of LuxR-like quorum-sensing transcription factors"/>
    <property type="match status" value="1"/>
</dbReference>
<evidence type="ECO:0000259" key="4">
    <source>
        <dbReference type="PROSITE" id="PS50043"/>
    </source>
</evidence>
<keyword evidence="2" id="KW-0238">DNA-binding</keyword>
<dbReference type="STRING" id="407234.SAMN05421795_10364"/>
<dbReference type="PRINTS" id="PR00038">
    <property type="entry name" value="HTHLUXR"/>
</dbReference>